<dbReference type="AlphaFoldDB" id="A0AAV4XL28"/>
<sequence>MDWPLYSPKPTPSCPKDNSWGRIEGHLYCVYCLTLDEISGLRRQKFKGSYTSSNFCPSNNRDINLTLPNRGCRLHGSS</sequence>
<proteinExistence type="predicted"/>
<dbReference type="EMBL" id="BPLR01017871">
    <property type="protein sequence ID" value="GIY95093.1"/>
    <property type="molecule type" value="Genomic_DNA"/>
</dbReference>
<evidence type="ECO:0000313" key="1">
    <source>
        <dbReference type="EMBL" id="GIY95093.1"/>
    </source>
</evidence>
<gene>
    <name evidence="1" type="ORF">CEXT_210241</name>
</gene>
<protein>
    <submittedName>
        <fullName evidence="1">Uncharacterized protein</fullName>
    </submittedName>
</protein>
<organism evidence="1 2">
    <name type="scientific">Caerostris extrusa</name>
    <name type="common">Bark spider</name>
    <name type="synonym">Caerostris bankana</name>
    <dbReference type="NCBI Taxonomy" id="172846"/>
    <lineage>
        <taxon>Eukaryota</taxon>
        <taxon>Metazoa</taxon>
        <taxon>Ecdysozoa</taxon>
        <taxon>Arthropoda</taxon>
        <taxon>Chelicerata</taxon>
        <taxon>Arachnida</taxon>
        <taxon>Araneae</taxon>
        <taxon>Araneomorphae</taxon>
        <taxon>Entelegynae</taxon>
        <taxon>Araneoidea</taxon>
        <taxon>Araneidae</taxon>
        <taxon>Caerostris</taxon>
    </lineage>
</organism>
<keyword evidence="2" id="KW-1185">Reference proteome</keyword>
<name>A0AAV4XL28_CAEEX</name>
<dbReference type="Proteomes" id="UP001054945">
    <property type="component" value="Unassembled WGS sequence"/>
</dbReference>
<evidence type="ECO:0000313" key="2">
    <source>
        <dbReference type="Proteomes" id="UP001054945"/>
    </source>
</evidence>
<reference evidence="1 2" key="1">
    <citation type="submission" date="2021-06" db="EMBL/GenBank/DDBJ databases">
        <title>Caerostris extrusa draft genome.</title>
        <authorList>
            <person name="Kono N."/>
            <person name="Arakawa K."/>
        </authorList>
    </citation>
    <scope>NUCLEOTIDE SEQUENCE [LARGE SCALE GENOMIC DNA]</scope>
</reference>
<accession>A0AAV4XL28</accession>
<comment type="caution">
    <text evidence="1">The sequence shown here is derived from an EMBL/GenBank/DDBJ whole genome shotgun (WGS) entry which is preliminary data.</text>
</comment>